<dbReference type="EMBL" id="CAACYD010000005">
    <property type="protein sequence ID" value="VFA81553.1"/>
    <property type="molecule type" value="Genomic_DNA"/>
</dbReference>
<protein>
    <recommendedName>
        <fullName evidence="4">HTH tetR-type domain-containing protein</fullName>
    </recommendedName>
</protein>
<dbReference type="AlphaFoldDB" id="A0ABD7UYG3"/>
<evidence type="ECO:0000256" key="3">
    <source>
        <dbReference type="SAM" id="MobiDB-lite"/>
    </source>
</evidence>
<dbReference type="Gene3D" id="1.10.357.10">
    <property type="entry name" value="Tetracycline Repressor, domain 2"/>
    <property type="match status" value="1"/>
</dbReference>
<accession>A0ABD7UYG3</accession>
<dbReference type="InterPro" id="IPR009057">
    <property type="entry name" value="Homeodomain-like_sf"/>
</dbReference>
<sequence length="212" mass="22249">MTVEPTRRGRGRPPGPPVDIDARREHLLDSAEAAIRRSGADVGLAEVAKEAGLTRSAVYAAFADRDAVIDALAARHARLIVERLGSVIQGIADPAAQTRAAIDILAAWFDDEPELARLLAGRLDQSGGGSGIVTAVAEILSVGFRARGADDSPAESWAHALVGAVSSAVGWWSRTRTIDRETLVDHLHLLIWSGFEGAGGNRPPVGSLTGDP</sequence>
<dbReference type="RefSeq" id="WP_109239498.1">
    <property type="nucleotide sequence ID" value="NZ_CAACYD010000005.1"/>
</dbReference>
<dbReference type="GeneID" id="60748644"/>
<evidence type="ECO:0000259" key="4">
    <source>
        <dbReference type="PROSITE" id="PS50977"/>
    </source>
</evidence>
<reference evidence="5 6" key="1">
    <citation type="submission" date="2019-02" db="EMBL/GenBank/DDBJ databases">
        <authorList>
            <consortium name="Pathogen Informatics"/>
        </authorList>
    </citation>
    <scope>NUCLEOTIDE SEQUENCE [LARGE SCALE GENOMIC DNA]</scope>
    <source>
        <strain evidence="5 6">3012STDY6756503</strain>
    </source>
</reference>
<keyword evidence="1 2" id="KW-0238">DNA-binding</keyword>
<dbReference type="SUPFAM" id="SSF46689">
    <property type="entry name" value="Homeodomain-like"/>
    <property type="match status" value="1"/>
</dbReference>
<dbReference type="Pfam" id="PF19344">
    <property type="entry name" value="TetR_C_32"/>
    <property type="match status" value="1"/>
</dbReference>
<dbReference type="InterPro" id="IPR036271">
    <property type="entry name" value="Tet_transcr_reg_TetR-rel_C_sf"/>
</dbReference>
<gene>
    <name evidence="5" type="ORF">NCTC8139_00594</name>
</gene>
<evidence type="ECO:0000313" key="5">
    <source>
        <dbReference type="EMBL" id="VFA81553.1"/>
    </source>
</evidence>
<name>A0ABD7UYG3_9ACTN</name>
<dbReference type="InterPro" id="IPR001647">
    <property type="entry name" value="HTH_TetR"/>
</dbReference>
<feature type="region of interest" description="Disordered" evidence="3">
    <location>
        <begin position="1"/>
        <end position="21"/>
    </location>
</feature>
<dbReference type="SUPFAM" id="SSF48498">
    <property type="entry name" value="Tetracyclin repressor-like, C-terminal domain"/>
    <property type="match status" value="1"/>
</dbReference>
<dbReference type="Proteomes" id="UP000360750">
    <property type="component" value="Unassembled WGS sequence"/>
</dbReference>
<dbReference type="GO" id="GO:0003677">
    <property type="term" value="F:DNA binding"/>
    <property type="evidence" value="ECO:0007669"/>
    <property type="project" value="UniProtKB-UniRule"/>
</dbReference>
<evidence type="ECO:0000256" key="1">
    <source>
        <dbReference type="ARBA" id="ARBA00023125"/>
    </source>
</evidence>
<proteinExistence type="predicted"/>
<feature type="domain" description="HTH tetR-type" evidence="4">
    <location>
        <begin position="21"/>
        <end position="80"/>
    </location>
</feature>
<evidence type="ECO:0000313" key="6">
    <source>
        <dbReference type="Proteomes" id="UP000360750"/>
    </source>
</evidence>
<organism evidence="5 6">
    <name type="scientific">Gordonia paraffinivorans</name>
    <dbReference type="NCBI Taxonomy" id="175628"/>
    <lineage>
        <taxon>Bacteria</taxon>
        <taxon>Bacillati</taxon>
        <taxon>Actinomycetota</taxon>
        <taxon>Actinomycetes</taxon>
        <taxon>Mycobacteriales</taxon>
        <taxon>Gordoniaceae</taxon>
        <taxon>Gordonia</taxon>
    </lineage>
</organism>
<dbReference type="InterPro" id="IPR045823">
    <property type="entry name" value="TetR_C_32"/>
</dbReference>
<dbReference type="PROSITE" id="PS50977">
    <property type="entry name" value="HTH_TETR_2"/>
    <property type="match status" value="1"/>
</dbReference>
<evidence type="ECO:0000256" key="2">
    <source>
        <dbReference type="PROSITE-ProRule" id="PRU00335"/>
    </source>
</evidence>
<comment type="caution">
    <text evidence="5">The sequence shown here is derived from an EMBL/GenBank/DDBJ whole genome shotgun (WGS) entry which is preliminary data.</text>
</comment>
<dbReference type="Pfam" id="PF00440">
    <property type="entry name" value="TetR_N"/>
    <property type="match status" value="1"/>
</dbReference>
<feature type="DNA-binding region" description="H-T-H motif" evidence="2">
    <location>
        <begin position="43"/>
        <end position="62"/>
    </location>
</feature>